<comment type="caution">
    <text evidence="1">The sequence shown here is derived from an EMBL/GenBank/DDBJ whole genome shotgun (WGS) entry which is preliminary data.</text>
</comment>
<organism evidence="1 2">
    <name type="scientific">Catenaria anguillulae PL171</name>
    <dbReference type="NCBI Taxonomy" id="765915"/>
    <lineage>
        <taxon>Eukaryota</taxon>
        <taxon>Fungi</taxon>
        <taxon>Fungi incertae sedis</taxon>
        <taxon>Blastocladiomycota</taxon>
        <taxon>Blastocladiomycetes</taxon>
        <taxon>Blastocladiales</taxon>
        <taxon>Catenariaceae</taxon>
        <taxon>Catenaria</taxon>
    </lineage>
</organism>
<dbReference type="Proteomes" id="UP000193411">
    <property type="component" value="Unassembled WGS sequence"/>
</dbReference>
<sequence>MMATSTPMQTHPAPTFEDFARANAGRILQSLNSSTFSPAADVGGWIRVSSAGDFFHDAAVFVATQALDPSNQVEVPMEHVASAKGMILHLVTVRAVARVFVRTGARVFIESMVSLRPSGLPSGARVAHVSLDTATALQLFLDCGAATAKTKDPHATHFTLYNPLSADPTIAHAAQRDVHCLAAAAEQSHDSQGLHLVRPVAPTNEDRYAAVSVGTPGQLLDRLSGPGVDEVAKLAALMLTAVKTSMRGSWIRAGVAVFPPLAWAVCPADPDKVSVSFSLSRAAFEIVPGLASTAHQAPTTLPPAAEASAFATTALSLALAPVPAPNHPKHMDFESEHP</sequence>
<name>A0A1Y2H7T9_9FUNG</name>
<dbReference type="EMBL" id="MCFL01000079">
    <property type="protein sequence ID" value="ORZ30629.1"/>
    <property type="molecule type" value="Genomic_DNA"/>
</dbReference>
<keyword evidence="2" id="KW-1185">Reference proteome</keyword>
<proteinExistence type="predicted"/>
<evidence type="ECO:0000313" key="1">
    <source>
        <dbReference type="EMBL" id="ORZ30629.1"/>
    </source>
</evidence>
<accession>A0A1Y2H7T9</accession>
<reference evidence="1 2" key="1">
    <citation type="submission" date="2016-07" db="EMBL/GenBank/DDBJ databases">
        <title>Pervasive Adenine N6-methylation of Active Genes in Fungi.</title>
        <authorList>
            <consortium name="DOE Joint Genome Institute"/>
            <person name="Mondo S.J."/>
            <person name="Dannebaum R.O."/>
            <person name="Kuo R.C."/>
            <person name="Labutti K."/>
            <person name="Haridas S."/>
            <person name="Kuo A."/>
            <person name="Salamov A."/>
            <person name="Ahrendt S.R."/>
            <person name="Lipzen A."/>
            <person name="Sullivan W."/>
            <person name="Andreopoulos W.B."/>
            <person name="Clum A."/>
            <person name="Lindquist E."/>
            <person name="Daum C."/>
            <person name="Ramamoorthy G.K."/>
            <person name="Gryganskyi A."/>
            <person name="Culley D."/>
            <person name="Magnuson J.K."/>
            <person name="James T.Y."/>
            <person name="O'Malley M.A."/>
            <person name="Stajich J.E."/>
            <person name="Spatafora J.W."/>
            <person name="Visel A."/>
            <person name="Grigoriev I.V."/>
        </authorList>
    </citation>
    <scope>NUCLEOTIDE SEQUENCE [LARGE SCALE GENOMIC DNA]</scope>
    <source>
        <strain evidence="1 2">PL171</strain>
    </source>
</reference>
<dbReference type="STRING" id="765915.A0A1Y2H7T9"/>
<evidence type="ECO:0000313" key="2">
    <source>
        <dbReference type="Proteomes" id="UP000193411"/>
    </source>
</evidence>
<protein>
    <submittedName>
        <fullName evidence="1">Uncharacterized protein</fullName>
    </submittedName>
</protein>
<gene>
    <name evidence="1" type="ORF">BCR44DRAFT_58498</name>
</gene>
<dbReference type="AlphaFoldDB" id="A0A1Y2H7T9"/>